<evidence type="ECO:0000259" key="1">
    <source>
        <dbReference type="Pfam" id="PF04149"/>
    </source>
</evidence>
<reference evidence="2 3" key="1">
    <citation type="journal article" date="2019" name="Nat. Commun.">
        <title>The antimicrobial potential of Streptomyces from insect microbiomes.</title>
        <authorList>
            <person name="Chevrette M.G."/>
            <person name="Carlson C.M."/>
            <person name="Ortega H.E."/>
            <person name="Thomas C."/>
            <person name="Ananiev G.E."/>
            <person name="Barns K.J."/>
            <person name="Book A.J."/>
            <person name="Cagnazzo J."/>
            <person name="Carlos C."/>
            <person name="Flanigan W."/>
            <person name="Grubbs K.J."/>
            <person name="Horn H.A."/>
            <person name="Hoffmann F.M."/>
            <person name="Klassen J.L."/>
            <person name="Knack J.J."/>
            <person name="Lewin G.R."/>
            <person name="McDonald B.R."/>
            <person name="Muller L."/>
            <person name="Melo W.G.P."/>
            <person name="Pinto-Tomas A.A."/>
            <person name="Schmitz A."/>
            <person name="Wendt-Pienkowski E."/>
            <person name="Wildman S."/>
            <person name="Zhao M."/>
            <person name="Zhang F."/>
            <person name="Bugni T.S."/>
            <person name="Andes D.R."/>
            <person name="Pupo M.T."/>
            <person name="Currie C.R."/>
        </authorList>
    </citation>
    <scope>NUCLEOTIDE SEQUENCE [LARGE SCALE GENOMIC DNA]</scope>
    <source>
        <strain evidence="2 3">SID5840</strain>
    </source>
</reference>
<comment type="caution">
    <text evidence="2">The sequence shown here is derived from an EMBL/GenBank/DDBJ whole genome shotgun (WGS) entry which is preliminary data.</text>
</comment>
<dbReference type="InterPro" id="IPR007278">
    <property type="entry name" value="DUF397"/>
</dbReference>
<proteinExistence type="predicted"/>
<dbReference type="Proteomes" id="UP000467124">
    <property type="component" value="Unassembled WGS sequence"/>
</dbReference>
<evidence type="ECO:0000313" key="2">
    <source>
        <dbReference type="EMBL" id="MYR32960.1"/>
    </source>
</evidence>
<dbReference type="AlphaFoldDB" id="A0A7K2ISL3"/>
<dbReference type="RefSeq" id="WP_161110972.1">
    <property type="nucleotide sequence ID" value="NZ_WWHY01000001.1"/>
</dbReference>
<dbReference type="EMBL" id="WWHY01000001">
    <property type="protein sequence ID" value="MYR32960.1"/>
    <property type="molecule type" value="Genomic_DNA"/>
</dbReference>
<accession>A0A7K2ISL3</accession>
<gene>
    <name evidence="2" type="ORF">GTW20_11960</name>
</gene>
<evidence type="ECO:0000313" key="3">
    <source>
        <dbReference type="Proteomes" id="UP000467124"/>
    </source>
</evidence>
<protein>
    <submittedName>
        <fullName evidence="2">DUF397 domain-containing protein</fullName>
    </submittedName>
</protein>
<name>A0A7K2ISL3_9ACTN</name>
<feature type="domain" description="DUF397" evidence="1">
    <location>
        <begin position="4"/>
        <end position="53"/>
    </location>
</feature>
<dbReference type="Pfam" id="PF04149">
    <property type="entry name" value="DUF397"/>
    <property type="match status" value="1"/>
</dbReference>
<sequence length="59" mass="6742">MNQQWHKSSYSGANNDCVEVRETPTVVHMQDTQNRDLGHLSFPAEEWTALLTTTHTEQA</sequence>
<organism evidence="2 3">
    <name type="scientific">Nocardiopsis alba</name>
    <dbReference type="NCBI Taxonomy" id="53437"/>
    <lineage>
        <taxon>Bacteria</taxon>
        <taxon>Bacillati</taxon>
        <taxon>Actinomycetota</taxon>
        <taxon>Actinomycetes</taxon>
        <taxon>Streptosporangiales</taxon>
        <taxon>Nocardiopsidaceae</taxon>
        <taxon>Nocardiopsis</taxon>
    </lineage>
</organism>